<evidence type="ECO:0000313" key="1">
    <source>
        <dbReference type="EMBL" id="CAG8676791.1"/>
    </source>
</evidence>
<dbReference type="GO" id="GO:0016020">
    <property type="term" value="C:membrane"/>
    <property type="evidence" value="ECO:0007669"/>
    <property type="project" value="InterPro"/>
</dbReference>
<dbReference type="AlphaFoldDB" id="A0A9N9HHU8"/>
<sequence length="520" mass="60983">MDDERWAILFDQEYIRAEDYKRCLQTVNDFNLFIDELPDLLRKDALVECSNCHKISLPQRSQDEDMQQCYRQKYSHKIERISSVDGLRDTKLDITTLRSLFELVGMNFEEFNKSANYFFELYKVYICRKCDTVSSFPEHAGYRSSNHKHSYMLTSLDQLKGIKFDLLHFFDILKNCVDSLRPEALSHKWDIHFEPISLGKRMFYSGNFGNTDWKEYIKIDGIHEALEIYTRFLETLPKKLYNWALYKCLDCNAISSNSRIIGPCWQTNNWFDENHYLPQMPHKFEKIEDVDVFLNSKVSLNMLGRTYAQRNNLKSKPLHNFLQGILGFPYFVKHCEMYVCIQCGNLSIMKQGSLCRSPYHKHVFNRIIDVFPFYDEAINLFEFQNILRTALDITYPDKPVYRTKFVAGLQSSPIYSKKKHKLSEKYYIFVISIMSQNHTSDSRLNTSEGVQSTSNVDDLEVEEDIENGGGLSSGSQTLGEFYKEVNSITEMIRSIRENITALKDLYKRTLAVETEDESSR</sequence>
<keyword evidence="2" id="KW-1185">Reference proteome</keyword>
<dbReference type="Gene3D" id="1.20.58.70">
    <property type="match status" value="1"/>
</dbReference>
<name>A0A9N9HHU8_9GLOM</name>
<dbReference type="InterPro" id="IPR010989">
    <property type="entry name" value="SNARE"/>
</dbReference>
<dbReference type="SUPFAM" id="SSF47661">
    <property type="entry name" value="t-snare proteins"/>
    <property type="match status" value="1"/>
</dbReference>
<comment type="caution">
    <text evidence="1">The sequence shown here is derived from an EMBL/GenBank/DDBJ whole genome shotgun (WGS) entry which is preliminary data.</text>
</comment>
<protein>
    <submittedName>
        <fullName evidence="1">25441_t:CDS:1</fullName>
    </submittedName>
</protein>
<dbReference type="EMBL" id="CAJVPY010007200">
    <property type="protein sequence ID" value="CAG8676791.1"/>
    <property type="molecule type" value="Genomic_DNA"/>
</dbReference>
<gene>
    <name evidence="1" type="ORF">DERYTH_LOCUS11559</name>
</gene>
<organism evidence="1 2">
    <name type="scientific">Dentiscutata erythropus</name>
    <dbReference type="NCBI Taxonomy" id="1348616"/>
    <lineage>
        <taxon>Eukaryota</taxon>
        <taxon>Fungi</taxon>
        <taxon>Fungi incertae sedis</taxon>
        <taxon>Mucoromycota</taxon>
        <taxon>Glomeromycotina</taxon>
        <taxon>Glomeromycetes</taxon>
        <taxon>Diversisporales</taxon>
        <taxon>Gigasporaceae</taxon>
        <taxon>Dentiscutata</taxon>
    </lineage>
</organism>
<dbReference type="GO" id="GO:0016192">
    <property type="term" value="P:vesicle-mediated transport"/>
    <property type="evidence" value="ECO:0007669"/>
    <property type="project" value="InterPro"/>
</dbReference>
<evidence type="ECO:0000313" key="2">
    <source>
        <dbReference type="Proteomes" id="UP000789405"/>
    </source>
</evidence>
<reference evidence="1" key="1">
    <citation type="submission" date="2021-06" db="EMBL/GenBank/DDBJ databases">
        <authorList>
            <person name="Kallberg Y."/>
            <person name="Tangrot J."/>
            <person name="Rosling A."/>
        </authorList>
    </citation>
    <scope>NUCLEOTIDE SEQUENCE</scope>
    <source>
        <strain evidence="1">MA453B</strain>
    </source>
</reference>
<proteinExistence type="predicted"/>
<dbReference type="Proteomes" id="UP000789405">
    <property type="component" value="Unassembled WGS sequence"/>
</dbReference>
<accession>A0A9N9HHU8</accession>
<dbReference type="OrthoDB" id="2303642at2759"/>